<comment type="caution">
    <text evidence="2">The sequence shown here is derived from an EMBL/GenBank/DDBJ whole genome shotgun (WGS) entry which is preliminary data.</text>
</comment>
<proteinExistence type="predicted"/>
<feature type="domain" description="Heterokaryon incompatibility" evidence="1">
    <location>
        <begin position="6"/>
        <end position="125"/>
    </location>
</feature>
<organism evidence="2 3">
    <name type="scientific">Monosporascus ibericus</name>
    <dbReference type="NCBI Taxonomy" id="155417"/>
    <lineage>
        <taxon>Eukaryota</taxon>
        <taxon>Fungi</taxon>
        <taxon>Dikarya</taxon>
        <taxon>Ascomycota</taxon>
        <taxon>Pezizomycotina</taxon>
        <taxon>Sordariomycetes</taxon>
        <taxon>Xylariomycetidae</taxon>
        <taxon>Xylariales</taxon>
        <taxon>Xylariales incertae sedis</taxon>
        <taxon>Monosporascus</taxon>
    </lineage>
</organism>
<dbReference type="PANTHER" id="PTHR33112:SF16">
    <property type="entry name" value="HETEROKARYON INCOMPATIBILITY DOMAIN-CONTAINING PROTEIN"/>
    <property type="match status" value="1"/>
</dbReference>
<reference evidence="2 3" key="1">
    <citation type="submission" date="2018-06" db="EMBL/GenBank/DDBJ databases">
        <title>Complete Genomes of Monosporascus.</title>
        <authorList>
            <person name="Robinson A.J."/>
            <person name="Natvig D.O."/>
        </authorList>
    </citation>
    <scope>NUCLEOTIDE SEQUENCE [LARGE SCALE GENOMIC DNA]</scope>
    <source>
        <strain evidence="2 3">CBS 110550</strain>
    </source>
</reference>
<keyword evidence="3" id="KW-1185">Reference proteome</keyword>
<protein>
    <recommendedName>
        <fullName evidence="1">Heterokaryon incompatibility domain-containing protein</fullName>
    </recommendedName>
</protein>
<dbReference type="Proteomes" id="UP000293360">
    <property type="component" value="Unassembled WGS sequence"/>
</dbReference>
<dbReference type="InterPro" id="IPR010730">
    <property type="entry name" value="HET"/>
</dbReference>
<dbReference type="AlphaFoldDB" id="A0A4Q4THQ6"/>
<sequence>MHKDSIPLNDLPKTLRDAVTTTRGLRLKYLWVDALCIIQDDEADRMRELPCMAQIYNNAYVTISASAAASCHDGFLEPRRLKYKPVRLPAKCPNGKTGSVLLMHDVLELRDEPDPIHTRGWTLQEHLLAPRLLMFGPLRMQFSCIARTRHDGGSPIAFGAQQRVFPDIGKSTLFAAKYGGFMSAGRTNKVQLQGLLYRAGLMRLALKMTDEARLLTQVLVEHWADIVTAYTARTLGVPNDRHLQHALTSPASMEEIGSTAIIAAANGISRPVVVMGGH</sequence>
<name>A0A4Q4THQ6_9PEZI</name>
<evidence type="ECO:0000313" key="2">
    <source>
        <dbReference type="EMBL" id="RYP05414.1"/>
    </source>
</evidence>
<dbReference type="STRING" id="155417.A0A4Q4THQ6"/>
<evidence type="ECO:0000313" key="3">
    <source>
        <dbReference type="Proteomes" id="UP000293360"/>
    </source>
</evidence>
<accession>A0A4Q4THQ6</accession>
<gene>
    <name evidence="2" type="ORF">DL764_003839</name>
</gene>
<dbReference type="PANTHER" id="PTHR33112">
    <property type="entry name" value="DOMAIN PROTEIN, PUTATIVE-RELATED"/>
    <property type="match status" value="1"/>
</dbReference>
<dbReference type="OrthoDB" id="5125733at2759"/>
<evidence type="ECO:0000259" key="1">
    <source>
        <dbReference type="Pfam" id="PF06985"/>
    </source>
</evidence>
<dbReference type="EMBL" id="QJNU01000170">
    <property type="protein sequence ID" value="RYP05414.1"/>
    <property type="molecule type" value="Genomic_DNA"/>
</dbReference>
<dbReference type="Pfam" id="PF06985">
    <property type="entry name" value="HET"/>
    <property type="match status" value="1"/>
</dbReference>